<sequence length="122" mass="14522">MPTKYIKLKFICPLTYWNILEWIRITSHTDLLLRWRKYFPILESLEDIWNTFPILQSLEDIWSLPLINNKPSYHSYHDTLVTDTHPATVNVHIGRTYHNTCNRTNEQDWAPGPSYWHGGTPL</sequence>
<evidence type="ECO:0000313" key="1">
    <source>
        <dbReference type="EMBL" id="GBN44916.1"/>
    </source>
</evidence>
<proteinExistence type="predicted"/>
<gene>
    <name evidence="1" type="ORF">AVEN_69340_1</name>
</gene>
<protein>
    <submittedName>
        <fullName evidence="1">Uncharacterized protein</fullName>
    </submittedName>
</protein>
<reference evidence="1 2" key="1">
    <citation type="journal article" date="2019" name="Sci. Rep.">
        <title>Orb-weaving spider Araneus ventricosus genome elucidates the spidroin gene catalogue.</title>
        <authorList>
            <person name="Kono N."/>
            <person name="Nakamura H."/>
            <person name="Ohtoshi R."/>
            <person name="Moran D.A.P."/>
            <person name="Shinohara A."/>
            <person name="Yoshida Y."/>
            <person name="Fujiwara M."/>
            <person name="Mori M."/>
            <person name="Tomita M."/>
            <person name="Arakawa K."/>
        </authorList>
    </citation>
    <scope>NUCLEOTIDE SEQUENCE [LARGE SCALE GENOMIC DNA]</scope>
</reference>
<dbReference type="AlphaFoldDB" id="A0A4Y2P4H9"/>
<dbReference type="EMBL" id="BGPR01010215">
    <property type="protein sequence ID" value="GBN44916.1"/>
    <property type="molecule type" value="Genomic_DNA"/>
</dbReference>
<dbReference type="Proteomes" id="UP000499080">
    <property type="component" value="Unassembled WGS sequence"/>
</dbReference>
<comment type="caution">
    <text evidence="1">The sequence shown here is derived from an EMBL/GenBank/DDBJ whole genome shotgun (WGS) entry which is preliminary data.</text>
</comment>
<organism evidence="1 2">
    <name type="scientific">Araneus ventricosus</name>
    <name type="common">Orbweaver spider</name>
    <name type="synonym">Epeira ventricosa</name>
    <dbReference type="NCBI Taxonomy" id="182803"/>
    <lineage>
        <taxon>Eukaryota</taxon>
        <taxon>Metazoa</taxon>
        <taxon>Ecdysozoa</taxon>
        <taxon>Arthropoda</taxon>
        <taxon>Chelicerata</taxon>
        <taxon>Arachnida</taxon>
        <taxon>Araneae</taxon>
        <taxon>Araneomorphae</taxon>
        <taxon>Entelegynae</taxon>
        <taxon>Araneoidea</taxon>
        <taxon>Araneidae</taxon>
        <taxon>Araneus</taxon>
    </lineage>
</organism>
<accession>A0A4Y2P4H9</accession>
<evidence type="ECO:0000313" key="2">
    <source>
        <dbReference type="Proteomes" id="UP000499080"/>
    </source>
</evidence>
<name>A0A4Y2P4H9_ARAVE</name>
<keyword evidence="2" id="KW-1185">Reference proteome</keyword>